<evidence type="ECO:0000313" key="2">
    <source>
        <dbReference type="Proteomes" id="UP000502196"/>
    </source>
</evidence>
<gene>
    <name evidence="1" type="ORF">COOX1_1474</name>
</gene>
<dbReference type="AlphaFoldDB" id="A0A6F9E569"/>
<proteinExistence type="predicted"/>
<accession>A0A6F9E569</accession>
<reference evidence="1 2" key="1">
    <citation type="submission" date="2020-04" db="EMBL/GenBank/DDBJ databases">
        <authorList>
            <person name="Hogendoorn C."/>
        </authorList>
    </citation>
    <scope>NUCLEOTIDE SEQUENCE [LARGE SCALE GENOMIC DNA]</scope>
    <source>
        <strain evidence="1">COOX1</strain>
    </source>
</reference>
<organism evidence="1 2">
    <name type="scientific">Kyrpidia spormannii</name>
    <dbReference type="NCBI Taxonomy" id="2055160"/>
    <lineage>
        <taxon>Bacteria</taxon>
        <taxon>Bacillati</taxon>
        <taxon>Bacillota</taxon>
        <taxon>Bacilli</taxon>
        <taxon>Bacillales</taxon>
        <taxon>Alicyclobacillaceae</taxon>
        <taxon>Kyrpidia</taxon>
    </lineage>
</organism>
<protein>
    <submittedName>
        <fullName evidence="1">Uncharacterized protein</fullName>
    </submittedName>
</protein>
<dbReference type="RefSeq" id="WP_170085417.1">
    <property type="nucleotide sequence ID" value="NZ_CP047971.1"/>
</dbReference>
<evidence type="ECO:0000313" key="1">
    <source>
        <dbReference type="EMBL" id="CAB3392565.1"/>
    </source>
</evidence>
<sequence>MEDRIWVGKDVVIAWAIVQKEDIGRKTFTVRPLTMNWDGHLDKYKLNIGNDREVVAVIPAAPETYQVSGGVKGPDGHSGMVLGYQIPGVIYPDWRSELIERLEREKEGGQG</sequence>
<dbReference type="EMBL" id="LR792683">
    <property type="protein sequence ID" value="CAB3392565.1"/>
    <property type="molecule type" value="Genomic_DNA"/>
</dbReference>
<name>A0A6F9E569_9BACL</name>
<dbReference type="Proteomes" id="UP000502196">
    <property type="component" value="Chromosome"/>
</dbReference>